<feature type="domain" description="CWH43-like N-terminal" evidence="10">
    <location>
        <begin position="115"/>
        <end position="339"/>
    </location>
</feature>
<comment type="subcellular location">
    <subcellularLocation>
        <location evidence="1">Golgi apparatus membrane</location>
        <topology evidence="1">Multi-pass membrane protein</topology>
    </subcellularLocation>
</comment>
<feature type="transmembrane region" description="Helical" evidence="9">
    <location>
        <begin position="171"/>
        <end position="191"/>
    </location>
</feature>
<evidence type="ECO:0000256" key="4">
    <source>
        <dbReference type="ARBA" id="ARBA00022692"/>
    </source>
</evidence>
<organism evidence="11 12">
    <name type="scientific">Globodera rostochiensis</name>
    <name type="common">Golden nematode worm</name>
    <name type="synonym">Heterodera rostochiensis</name>
    <dbReference type="NCBI Taxonomy" id="31243"/>
    <lineage>
        <taxon>Eukaryota</taxon>
        <taxon>Metazoa</taxon>
        <taxon>Ecdysozoa</taxon>
        <taxon>Nematoda</taxon>
        <taxon>Chromadorea</taxon>
        <taxon>Rhabditida</taxon>
        <taxon>Tylenchina</taxon>
        <taxon>Tylenchomorpha</taxon>
        <taxon>Tylenchoidea</taxon>
        <taxon>Heteroderidae</taxon>
        <taxon>Heteroderinae</taxon>
        <taxon>Globodera</taxon>
    </lineage>
</organism>
<evidence type="ECO:0000256" key="8">
    <source>
        <dbReference type="SAM" id="MobiDB-lite"/>
    </source>
</evidence>
<dbReference type="GO" id="GO:0005789">
    <property type="term" value="C:endoplasmic reticulum membrane"/>
    <property type="evidence" value="ECO:0007669"/>
    <property type="project" value="TreeGrafter"/>
</dbReference>
<feature type="compositionally biased region" description="Basic and acidic residues" evidence="8">
    <location>
        <begin position="430"/>
        <end position="449"/>
    </location>
</feature>
<evidence type="ECO:0000259" key="10">
    <source>
        <dbReference type="Pfam" id="PF10277"/>
    </source>
</evidence>
<evidence type="ECO:0000256" key="1">
    <source>
        <dbReference type="ARBA" id="ARBA00004653"/>
    </source>
</evidence>
<dbReference type="InterPro" id="IPR019402">
    <property type="entry name" value="CWH43_N"/>
</dbReference>
<keyword evidence="4 9" id="KW-0812">Transmembrane</keyword>
<comment type="similarity">
    <text evidence="2">Belongs to the PGAP2 family.</text>
</comment>
<keyword evidence="11" id="KW-1185">Reference proteome</keyword>
<feature type="transmembrane region" description="Helical" evidence="9">
    <location>
        <begin position="240"/>
        <end position="264"/>
    </location>
</feature>
<proteinExistence type="inferred from homology"/>
<dbReference type="PANTHER" id="PTHR12892:SF11">
    <property type="entry name" value="POST-GPI ATTACHMENT TO PROTEINS FACTOR 2"/>
    <property type="match status" value="1"/>
</dbReference>
<dbReference type="Pfam" id="PF10277">
    <property type="entry name" value="Frag1"/>
    <property type="match status" value="1"/>
</dbReference>
<dbReference type="InterPro" id="IPR039545">
    <property type="entry name" value="PGAP2"/>
</dbReference>
<feature type="region of interest" description="Disordered" evidence="8">
    <location>
        <begin position="421"/>
        <end position="461"/>
    </location>
</feature>
<dbReference type="Proteomes" id="UP000887572">
    <property type="component" value="Unplaced"/>
</dbReference>
<accession>A0A914HWV8</accession>
<sequence>MASAREAPAINKARRSGRIILELGGYITEQEARSILMHLYLHLPFPVEFVSQELFEKRRELETKVRESNRNKFDWETIIKYNMQNCKSWLTPYDTFYGPSVMQIFGEEELLSVQFKYLVFFIAGCPLGAFLLCLFLSIILHYEQAVWTHCEVTNWLPSLSSAVSSFAPERYIWRLFIGFHGTPRLVLAFAFKNFLITSSLWPSPFRPWYRWASQFSCALNLCEILSLVLLSSISSTEDHFLHALSFCGFALFAHFYMFISIWLFDFSGRRRSSKLGELSFQYKVLCCVGSVLSLVFALYFYYRHNRYCESGVYTLFALSEYSLILFNILFHSTLYYDFHSRTLTLNTAALTSAGGYDLLPMYTTGAVSAPTGVPPTAVMTKVVMRVLQQQFAVSSSMPIHFLLFVLLHNVPPRIVGSVAKRDASNGQEIGEGHRRPEEEEGEHLRELSPWERSFIGHSDGH</sequence>
<dbReference type="WBParaSite" id="Gr19_v10_g522.t1">
    <property type="protein sequence ID" value="Gr19_v10_g522.t1"/>
    <property type="gene ID" value="Gr19_v10_g522"/>
</dbReference>
<evidence type="ECO:0000256" key="2">
    <source>
        <dbReference type="ARBA" id="ARBA00007414"/>
    </source>
</evidence>
<evidence type="ECO:0000256" key="9">
    <source>
        <dbReference type="SAM" id="Phobius"/>
    </source>
</evidence>
<dbReference type="GO" id="GO:0006506">
    <property type="term" value="P:GPI anchor biosynthetic process"/>
    <property type="evidence" value="ECO:0007669"/>
    <property type="project" value="UniProtKB-KW"/>
</dbReference>
<dbReference type="AlphaFoldDB" id="A0A914HWV8"/>
<keyword evidence="3" id="KW-0337">GPI-anchor biosynthesis</keyword>
<evidence type="ECO:0000256" key="6">
    <source>
        <dbReference type="ARBA" id="ARBA00023034"/>
    </source>
</evidence>
<evidence type="ECO:0000256" key="7">
    <source>
        <dbReference type="ARBA" id="ARBA00023136"/>
    </source>
</evidence>
<keyword evidence="6" id="KW-0333">Golgi apparatus</keyword>
<evidence type="ECO:0000313" key="11">
    <source>
        <dbReference type="Proteomes" id="UP000887572"/>
    </source>
</evidence>
<keyword evidence="7 9" id="KW-0472">Membrane</keyword>
<name>A0A914HWV8_GLORO</name>
<feature type="transmembrane region" description="Helical" evidence="9">
    <location>
        <begin position="117"/>
        <end position="139"/>
    </location>
</feature>
<feature type="transmembrane region" description="Helical" evidence="9">
    <location>
        <begin position="211"/>
        <end position="234"/>
    </location>
</feature>
<keyword evidence="5 9" id="KW-1133">Transmembrane helix</keyword>
<evidence type="ECO:0000256" key="5">
    <source>
        <dbReference type="ARBA" id="ARBA00022989"/>
    </source>
</evidence>
<feature type="transmembrane region" description="Helical" evidence="9">
    <location>
        <begin position="314"/>
        <end position="336"/>
    </location>
</feature>
<dbReference type="PANTHER" id="PTHR12892">
    <property type="entry name" value="FGF RECEPTOR ACTIVATING PROTEIN 1"/>
    <property type="match status" value="1"/>
</dbReference>
<feature type="transmembrane region" description="Helical" evidence="9">
    <location>
        <begin position="284"/>
        <end position="302"/>
    </location>
</feature>
<evidence type="ECO:0000313" key="12">
    <source>
        <dbReference type="WBParaSite" id="Gr19_v10_g522.t1"/>
    </source>
</evidence>
<protein>
    <submittedName>
        <fullName evidence="12">Post-GPI attachment to proteins factor 2</fullName>
    </submittedName>
</protein>
<dbReference type="GO" id="GO:0000139">
    <property type="term" value="C:Golgi membrane"/>
    <property type="evidence" value="ECO:0007669"/>
    <property type="project" value="UniProtKB-SubCell"/>
</dbReference>
<evidence type="ECO:0000256" key="3">
    <source>
        <dbReference type="ARBA" id="ARBA00022502"/>
    </source>
</evidence>
<reference evidence="12" key="1">
    <citation type="submission" date="2022-11" db="UniProtKB">
        <authorList>
            <consortium name="WormBaseParasite"/>
        </authorList>
    </citation>
    <scope>IDENTIFICATION</scope>
</reference>